<gene>
    <name evidence="2" type="ORF">ACFSBT_09180</name>
</gene>
<feature type="domain" description="C2H2-type" evidence="1">
    <location>
        <begin position="6"/>
        <end position="27"/>
    </location>
</feature>
<organism evidence="2 3">
    <name type="scientific">Halomarina rubra</name>
    <dbReference type="NCBI Taxonomy" id="2071873"/>
    <lineage>
        <taxon>Archaea</taxon>
        <taxon>Methanobacteriati</taxon>
        <taxon>Methanobacteriota</taxon>
        <taxon>Stenosarchaea group</taxon>
        <taxon>Halobacteria</taxon>
        <taxon>Halobacteriales</taxon>
        <taxon>Natronomonadaceae</taxon>
        <taxon>Halomarina</taxon>
    </lineage>
</organism>
<evidence type="ECO:0000259" key="1">
    <source>
        <dbReference type="PROSITE" id="PS00028"/>
    </source>
</evidence>
<dbReference type="CDD" id="cd00085">
    <property type="entry name" value="HNHc"/>
    <property type="match status" value="1"/>
</dbReference>
<keyword evidence="2" id="KW-0255">Endonuclease</keyword>
<comment type="caution">
    <text evidence="2">The sequence shown here is derived from an EMBL/GenBank/DDBJ whole genome shotgun (WGS) entry which is preliminary data.</text>
</comment>
<sequence>MSGLPCPTCEHPFDSEQQMLIHHSEHHGTRLPSGHGGMIATCEICTARFSYYPSEKPGRYCSECVQNESWQTTPCLEGPDHHRWKGGKRILSCAVCDSAVKRYPSNIPDSGVVTCSEPCRRQWLSDAFTGSGHPNWKGGDTGPYGPGWAAIRQAALERDEHQCRCCGATDEALGRNPDVHHIIPVRVFVNAEGYDVTDAHFIENVISLCPGCHRKADFDKIKREKLRLLIGVSDQPADNPTRSEASD</sequence>
<dbReference type="AlphaFoldDB" id="A0ABD6AV52"/>
<evidence type="ECO:0000313" key="3">
    <source>
        <dbReference type="Proteomes" id="UP001597187"/>
    </source>
</evidence>
<reference evidence="2 3" key="1">
    <citation type="journal article" date="2019" name="Int. J. Syst. Evol. Microbiol.">
        <title>The Global Catalogue of Microorganisms (GCM) 10K type strain sequencing project: providing services to taxonomists for standard genome sequencing and annotation.</title>
        <authorList>
            <consortium name="The Broad Institute Genomics Platform"/>
            <consortium name="The Broad Institute Genome Sequencing Center for Infectious Disease"/>
            <person name="Wu L."/>
            <person name="Ma J."/>
        </authorList>
    </citation>
    <scope>NUCLEOTIDE SEQUENCE [LARGE SCALE GENOMIC DNA]</scope>
    <source>
        <strain evidence="2 3">CGMCC 1.12563</strain>
    </source>
</reference>
<proteinExistence type="predicted"/>
<keyword evidence="3" id="KW-1185">Reference proteome</keyword>
<dbReference type="Proteomes" id="UP001597187">
    <property type="component" value="Unassembled WGS sequence"/>
</dbReference>
<name>A0ABD6AV52_9EURY</name>
<dbReference type="Gene3D" id="1.10.30.50">
    <property type="match status" value="1"/>
</dbReference>
<dbReference type="RefSeq" id="WP_369694214.1">
    <property type="nucleotide sequence ID" value="NZ_JALXFV010000003.1"/>
</dbReference>
<keyword evidence="2" id="KW-0540">Nuclease</keyword>
<dbReference type="PROSITE" id="PS00028">
    <property type="entry name" value="ZINC_FINGER_C2H2_1"/>
    <property type="match status" value="1"/>
</dbReference>
<evidence type="ECO:0000313" key="2">
    <source>
        <dbReference type="EMBL" id="MFD1513448.1"/>
    </source>
</evidence>
<protein>
    <submittedName>
        <fullName evidence="2">HNH endonuclease</fullName>
    </submittedName>
</protein>
<dbReference type="InterPro" id="IPR003615">
    <property type="entry name" value="HNH_nuc"/>
</dbReference>
<dbReference type="Pfam" id="PF01844">
    <property type="entry name" value="HNH"/>
    <property type="match status" value="1"/>
</dbReference>
<accession>A0ABD6AV52</accession>
<keyword evidence="2" id="KW-0378">Hydrolase</keyword>
<dbReference type="InterPro" id="IPR002711">
    <property type="entry name" value="HNH"/>
</dbReference>
<dbReference type="EMBL" id="JBHUDC010000003">
    <property type="protein sequence ID" value="MFD1513448.1"/>
    <property type="molecule type" value="Genomic_DNA"/>
</dbReference>
<dbReference type="GO" id="GO:0004519">
    <property type="term" value="F:endonuclease activity"/>
    <property type="evidence" value="ECO:0007669"/>
    <property type="project" value="UniProtKB-KW"/>
</dbReference>
<dbReference type="InterPro" id="IPR013087">
    <property type="entry name" value="Znf_C2H2_type"/>
</dbReference>